<evidence type="ECO:0000313" key="2">
    <source>
        <dbReference type="EMBL" id="SMX83337.1"/>
    </source>
</evidence>
<protein>
    <submittedName>
        <fullName evidence="2">Uncharacterized protein</fullName>
    </submittedName>
</protein>
<accession>A0A2H1J749</accession>
<organism evidence="2 3">
    <name type="scientific">Brevibacterium linens ATCC 9172</name>
    <dbReference type="NCBI Taxonomy" id="1255617"/>
    <lineage>
        <taxon>Bacteria</taxon>
        <taxon>Bacillati</taxon>
        <taxon>Actinomycetota</taxon>
        <taxon>Actinomycetes</taxon>
        <taxon>Micrococcales</taxon>
        <taxon>Brevibacteriaceae</taxon>
        <taxon>Brevibacterium</taxon>
    </lineage>
</organism>
<name>A0A2H1J749_BRELN</name>
<feature type="signal peptide" evidence="1">
    <location>
        <begin position="1"/>
        <end position="24"/>
    </location>
</feature>
<proteinExistence type="predicted"/>
<dbReference type="EMBL" id="FXYY01000009">
    <property type="protein sequence ID" value="SMX83337.1"/>
    <property type="molecule type" value="Genomic_DNA"/>
</dbReference>
<gene>
    <name evidence="2" type="ORF">BLIN9172_01846</name>
</gene>
<reference evidence="2 3" key="1">
    <citation type="submission" date="2017-03" db="EMBL/GenBank/DDBJ databases">
        <authorList>
            <person name="Afonso C.L."/>
            <person name="Miller P.J."/>
            <person name="Scott M.A."/>
            <person name="Spackman E."/>
            <person name="Goraichik I."/>
            <person name="Dimitrov K.M."/>
            <person name="Suarez D.L."/>
            <person name="Swayne D.E."/>
        </authorList>
    </citation>
    <scope>NUCLEOTIDE SEQUENCE [LARGE SCALE GENOMIC DNA]</scope>
    <source>
        <strain evidence="2 3">ATCC 9172</strain>
    </source>
</reference>
<evidence type="ECO:0000256" key="1">
    <source>
        <dbReference type="SAM" id="SignalP"/>
    </source>
</evidence>
<dbReference type="Proteomes" id="UP000234641">
    <property type="component" value="Unassembled WGS sequence"/>
</dbReference>
<keyword evidence="1" id="KW-0732">Signal</keyword>
<feature type="chain" id="PRO_5038707136" evidence="1">
    <location>
        <begin position="25"/>
        <end position="237"/>
    </location>
</feature>
<dbReference type="AlphaFoldDB" id="A0A2H1J749"/>
<sequence>MKFLKRALVASVAALALAVGPAVSAEAASSSFDVTKLWGDSVVVSDWNCKYTNVYMKHKKSRIDDWDVDTDIRGRHGWVDTAWFSDYSGSKKDRIMICPSSDGLGKYTLGPSEVRAYYYGGSSYNSYGEVERADYTKGSFYVRGKSYASLSAKRSGSTVTLTSSSKVYHPERYGKIKYSPKVKFQVKSGSKWKTLKTVSAKKGKATYKVKSKSKKYYRVTFSQVSWATGATSKSVKR</sequence>
<evidence type="ECO:0000313" key="3">
    <source>
        <dbReference type="Proteomes" id="UP000234641"/>
    </source>
</evidence>
<dbReference type="RefSeq" id="WP_101554809.1">
    <property type="nucleotide sequence ID" value="NZ_FXYY01000009.1"/>
</dbReference>